<gene>
    <name evidence="2" type="ORF">BECKDK2373C_GA0170839_103118</name>
</gene>
<name>A0A450SEG3_9GAMM</name>
<dbReference type="AlphaFoldDB" id="A0A450SEG3"/>
<accession>A0A450SEG3</accession>
<reference evidence="2" key="1">
    <citation type="submission" date="2019-02" db="EMBL/GenBank/DDBJ databases">
        <authorList>
            <person name="Gruber-Vodicka R. H."/>
            <person name="Seah K. B. B."/>
        </authorList>
    </citation>
    <scope>NUCLEOTIDE SEQUENCE</scope>
    <source>
        <strain evidence="2">BECK_DK161</strain>
    </source>
</reference>
<protein>
    <recommendedName>
        <fullName evidence="1">Methylmalonyl-CoA mutase alpha/beta chain catalytic domain-containing protein</fullName>
    </recommendedName>
</protein>
<organism evidence="2">
    <name type="scientific">Candidatus Kentrum sp. DK</name>
    <dbReference type="NCBI Taxonomy" id="2126562"/>
    <lineage>
        <taxon>Bacteria</taxon>
        <taxon>Pseudomonadati</taxon>
        <taxon>Pseudomonadota</taxon>
        <taxon>Gammaproteobacteria</taxon>
        <taxon>Candidatus Kentrum</taxon>
    </lineage>
</organism>
<evidence type="ECO:0000313" key="2">
    <source>
        <dbReference type="EMBL" id="VFJ51090.1"/>
    </source>
</evidence>
<dbReference type="InterPro" id="IPR006099">
    <property type="entry name" value="MeMalonylCoA_mutase_a/b_cat"/>
</dbReference>
<evidence type="ECO:0000259" key="1">
    <source>
        <dbReference type="Pfam" id="PF01642"/>
    </source>
</evidence>
<proteinExistence type="predicted"/>
<sequence>MHRICTNRASNHNRSLFSMYVTKPWIVCQYAGFSTAEESPEQGEKEL</sequence>
<dbReference type="EMBL" id="CAADEY010000031">
    <property type="protein sequence ID" value="VFJ51090.1"/>
    <property type="molecule type" value="Genomic_DNA"/>
</dbReference>
<dbReference type="Pfam" id="PF01642">
    <property type="entry name" value="MM_CoA_mutase"/>
    <property type="match status" value="1"/>
</dbReference>
<feature type="domain" description="Methylmalonyl-CoA mutase alpha/beta chain catalytic" evidence="1">
    <location>
        <begin position="18"/>
        <end position="45"/>
    </location>
</feature>